<protein>
    <submittedName>
        <fullName evidence="4">PadR family transcriptional regulator</fullName>
    </submittedName>
</protein>
<organism evidence="4 5">
    <name type="scientific">Streptomyces thermocoprophilus</name>
    <dbReference type="NCBI Taxonomy" id="78356"/>
    <lineage>
        <taxon>Bacteria</taxon>
        <taxon>Bacillati</taxon>
        <taxon>Actinomycetota</taxon>
        <taxon>Actinomycetes</taxon>
        <taxon>Kitasatosporales</taxon>
        <taxon>Streptomycetaceae</taxon>
        <taxon>Streptomyces</taxon>
    </lineage>
</organism>
<evidence type="ECO:0000259" key="3">
    <source>
        <dbReference type="Pfam" id="PF10400"/>
    </source>
</evidence>
<dbReference type="InterPro" id="IPR005149">
    <property type="entry name" value="Tscrpt_reg_PadR_N"/>
</dbReference>
<sequence length="256" mass="27606">MSREPALTTTSYAILGLLAVRPWSTYELARQMDRSLGRIWPRAQSKIYEEPKKLVRHRLARAERGAVGRRPRTVYAITPEGRAALAAWLREPGAGPVLESEQLLKVFFAEHGTTADTRATLRAAREWAVERNRDNLATGRAYAAGEGGFPERAAQTLLVGRFLTEYYRLVAEWADWASRIVADWPDDPAEAIVDPDAQAETVRRAAWSEPGDGRVPGPAGPGAGGRGRGGTGAGGPSPTRSAPAAPPPTRPGPADP</sequence>
<keyword evidence="5" id="KW-1185">Reference proteome</keyword>
<dbReference type="InterPro" id="IPR036388">
    <property type="entry name" value="WH-like_DNA-bd_sf"/>
</dbReference>
<dbReference type="Pfam" id="PF10400">
    <property type="entry name" value="Vir_act_alpha_C"/>
    <property type="match status" value="1"/>
</dbReference>
<dbReference type="RefSeq" id="WP_356758807.1">
    <property type="nucleotide sequence ID" value="NZ_JBHMAR010000002.1"/>
</dbReference>
<dbReference type="PANTHER" id="PTHR43252:SF2">
    <property type="entry name" value="TRANSCRIPTION REGULATOR, PADR-LIKE FAMILY"/>
    <property type="match status" value="1"/>
</dbReference>
<dbReference type="InterPro" id="IPR018309">
    <property type="entry name" value="Tscrpt_reg_PadR_C"/>
</dbReference>
<name>A0ABV5V8X5_9ACTN</name>
<dbReference type="PANTHER" id="PTHR43252">
    <property type="entry name" value="TRANSCRIPTIONAL REGULATOR YQJI"/>
    <property type="match status" value="1"/>
</dbReference>
<dbReference type="InterPro" id="IPR036390">
    <property type="entry name" value="WH_DNA-bd_sf"/>
</dbReference>
<feature type="domain" description="Transcription regulator PadR N-terminal" evidence="2">
    <location>
        <begin position="14"/>
        <end position="86"/>
    </location>
</feature>
<evidence type="ECO:0000259" key="2">
    <source>
        <dbReference type="Pfam" id="PF03551"/>
    </source>
</evidence>
<feature type="region of interest" description="Disordered" evidence="1">
    <location>
        <begin position="192"/>
        <end position="256"/>
    </location>
</feature>
<dbReference type="EMBL" id="JBHMAR010000002">
    <property type="protein sequence ID" value="MFB9734234.1"/>
    <property type="molecule type" value="Genomic_DNA"/>
</dbReference>
<feature type="compositionally biased region" description="Gly residues" evidence="1">
    <location>
        <begin position="220"/>
        <end position="235"/>
    </location>
</feature>
<dbReference type="Pfam" id="PF03551">
    <property type="entry name" value="PadR"/>
    <property type="match status" value="1"/>
</dbReference>
<comment type="caution">
    <text evidence="4">The sequence shown here is derived from an EMBL/GenBank/DDBJ whole genome shotgun (WGS) entry which is preliminary data.</text>
</comment>
<reference evidence="4 5" key="1">
    <citation type="submission" date="2024-09" db="EMBL/GenBank/DDBJ databases">
        <authorList>
            <person name="Sun Q."/>
            <person name="Mori K."/>
        </authorList>
    </citation>
    <scope>NUCLEOTIDE SEQUENCE [LARGE SCALE GENOMIC DNA]</scope>
    <source>
        <strain evidence="4 5">JCM 10918</strain>
    </source>
</reference>
<accession>A0ABV5V8X5</accession>
<feature type="domain" description="Transcription regulator PadR C-terminal" evidence="3">
    <location>
        <begin position="101"/>
        <end position="178"/>
    </location>
</feature>
<evidence type="ECO:0000313" key="4">
    <source>
        <dbReference type="EMBL" id="MFB9734234.1"/>
    </source>
</evidence>
<dbReference type="Proteomes" id="UP001589703">
    <property type="component" value="Unassembled WGS sequence"/>
</dbReference>
<feature type="compositionally biased region" description="Pro residues" evidence="1">
    <location>
        <begin position="244"/>
        <end position="256"/>
    </location>
</feature>
<evidence type="ECO:0000256" key="1">
    <source>
        <dbReference type="SAM" id="MobiDB-lite"/>
    </source>
</evidence>
<dbReference type="Gene3D" id="1.10.10.10">
    <property type="entry name" value="Winged helix-like DNA-binding domain superfamily/Winged helix DNA-binding domain"/>
    <property type="match status" value="1"/>
</dbReference>
<evidence type="ECO:0000313" key="5">
    <source>
        <dbReference type="Proteomes" id="UP001589703"/>
    </source>
</evidence>
<proteinExistence type="predicted"/>
<dbReference type="SUPFAM" id="SSF46785">
    <property type="entry name" value="Winged helix' DNA-binding domain"/>
    <property type="match status" value="1"/>
</dbReference>
<gene>
    <name evidence="4" type="ORF">ACFFRO_03605</name>
</gene>